<protein>
    <submittedName>
        <fullName evidence="2">Uncharacterized protein</fullName>
    </submittedName>
</protein>
<gene>
    <name evidence="2" type="ORF">AVDCRST_MAG05-3353</name>
</gene>
<accession>A0A6J4T957</accession>
<feature type="region of interest" description="Disordered" evidence="1">
    <location>
        <begin position="89"/>
        <end position="280"/>
    </location>
</feature>
<proteinExistence type="predicted"/>
<evidence type="ECO:0000313" key="2">
    <source>
        <dbReference type="EMBL" id="CAA9516724.1"/>
    </source>
</evidence>
<evidence type="ECO:0000256" key="1">
    <source>
        <dbReference type="SAM" id="MobiDB-lite"/>
    </source>
</evidence>
<sequence length="280" mass="30540">MASGDARAAHAPHAAGYAAEAVVFAAGLDEHAVAGGATCSTGFFRSAFVPWRIPTGEGCHAGPRMVRWRRRNVAVARLGCGAIQSRAGSAAWGGLTRRRKTNGKHTQRELQLHAAGRVSAPGWVSGQDPDDHRGGRRDGRGGGHRQDAPGQDHPRHHRKRPRFRARPAGGRVRRGAAGGPGRQRLRQDLPDAHRGQDRGPLEAPDPDARRPLDGLHARRRPRLPRHPRRPRARLQPDHQAQHRGRGLRRDRGARPRGHRTKGCDARHGGQGGALQAVRER</sequence>
<name>A0A6J4T957_9ACTN</name>
<organism evidence="2">
    <name type="scientific">uncultured Rubrobacteraceae bacterium</name>
    <dbReference type="NCBI Taxonomy" id="349277"/>
    <lineage>
        <taxon>Bacteria</taxon>
        <taxon>Bacillati</taxon>
        <taxon>Actinomycetota</taxon>
        <taxon>Rubrobacteria</taxon>
        <taxon>Rubrobacterales</taxon>
        <taxon>Rubrobacteraceae</taxon>
        <taxon>environmental samples</taxon>
    </lineage>
</organism>
<dbReference type="AlphaFoldDB" id="A0A6J4T957"/>
<dbReference type="EMBL" id="CADCVM010000375">
    <property type="protein sequence ID" value="CAA9516724.1"/>
    <property type="molecule type" value="Genomic_DNA"/>
</dbReference>
<feature type="compositionally biased region" description="Basic and acidic residues" evidence="1">
    <location>
        <begin position="129"/>
        <end position="153"/>
    </location>
</feature>
<feature type="compositionally biased region" description="Basic and acidic residues" evidence="1">
    <location>
        <begin position="185"/>
        <end position="216"/>
    </location>
</feature>
<reference evidence="2" key="1">
    <citation type="submission" date="2020-02" db="EMBL/GenBank/DDBJ databases">
        <authorList>
            <person name="Meier V. D."/>
        </authorList>
    </citation>
    <scope>NUCLEOTIDE SEQUENCE</scope>
    <source>
        <strain evidence="2">AVDCRST_MAG05</strain>
    </source>
</reference>
<feature type="compositionally biased region" description="Basic residues" evidence="1">
    <location>
        <begin position="154"/>
        <end position="165"/>
    </location>
</feature>
<feature type="compositionally biased region" description="Basic residues" evidence="1">
    <location>
        <begin position="96"/>
        <end position="105"/>
    </location>
</feature>
<feature type="compositionally biased region" description="Basic residues" evidence="1">
    <location>
        <begin position="217"/>
        <end position="232"/>
    </location>
</feature>